<sequence>MLAVVTIPMQTLSMLTRPVHIPPGSLPSASSSASQMEIGNSEIEAEIAPLGHNSDLDVENEVLETVNVGVGLGLSGIHGYQLQIRVEILDEGIQFIYQ</sequence>
<proteinExistence type="predicted"/>
<evidence type="ECO:0000313" key="2">
    <source>
        <dbReference type="Proteomes" id="UP001056120"/>
    </source>
</evidence>
<protein>
    <submittedName>
        <fullName evidence="1">Uncharacterized protein</fullName>
    </submittedName>
</protein>
<accession>A0ACB9ARW6</accession>
<name>A0ACB9ARW6_9ASTR</name>
<keyword evidence="2" id="KW-1185">Reference proteome</keyword>
<dbReference type="EMBL" id="CM042041">
    <property type="protein sequence ID" value="KAI3712685.1"/>
    <property type="molecule type" value="Genomic_DNA"/>
</dbReference>
<reference evidence="2" key="1">
    <citation type="journal article" date="2022" name="Mol. Ecol. Resour.">
        <title>The genomes of chicory, endive, great burdock and yacon provide insights into Asteraceae palaeo-polyploidization history and plant inulin production.</title>
        <authorList>
            <person name="Fan W."/>
            <person name="Wang S."/>
            <person name="Wang H."/>
            <person name="Wang A."/>
            <person name="Jiang F."/>
            <person name="Liu H."/>
            <person name="Zhao H."/>
            <person name="Xu D."/>
            <person name="Zhang Y."/>
        </authorList>
    </citation>
    <scope>NUCLEOTIDE SEQUENCE [LARGE SCALE GENOMIC DNA]</scope>
    <source>
        <strain evidence="2">cv. Yunnan</strain>
    </source>
</reference>
<gene>
    <name evidence="1" type="ORF">L1987_71247</name>
</gene>
<reference evidence="1 2" key="2">
    <citation type="journal article" date="2022" name="Mol. Ecol. Resour.">
        <title>The genomes of chicory, endive, great burdock and yacon provide insights into Asteraceae paleo-polyploidization history and plant inulin production.</title>
        <authorList>
            <person name="Fan W."/>
            <person name="Wang S."/>
            <person name="Wang H."/>
            <person name="Wang A."/>
            <person name="Jiang F."/>
            <person name="Liu H."/>
            <person name="Zhao H."/>
            <person name="Xu D."/>
            <person name="Zhang Y."/>
        </authorList>
    </citation>
    <scope>NUCLEOTIDE SEQUENCE [LARGE SCALE GENOMIC DNA]</scope>
    <source>
        <strain evidence="2">cv. Yunnan</strain>
        <tissue evidence="1">Leaves</tissue>
    </source>
</reference>
<organism evidence="1 2">
    <name type="scientific">Smallanthus sonchifolius</name>
    <dbReference type="NCBI Taxonomy" id="185202"/>
    <lineage>
        <taxon>Eukaryota</taxon>
        <taxon>Viridiplantae</taxon>
        <taxon>Streptophyta</taxon>
        <taxon>Embryophyta</taxon>
        <taxon>Tracheophyta</taxon>
        <taxon>Spermatophyta</taxon>
        <taxon>Magnoliopsida</taxon>
        <taxon>eudicotyledons</taxon>
        <taxon>Gunneridae</taxon>
        <taxon>Pentapetalae</taxon>
        <taxon>asterids</taxon>
        <taxon>campanulids</taxon>
        <taxon>Asterales</taxon>
        <taxon>Asteraceae</taxon>
        <taxon>Asteroideae</taxon>
        <taxon>Heliantheae alliance</taxon>
        <taxon>Millerieae</taxon>
        <taxon>Smallanthus</taxon>
    </lineage>
</organism>
<evidence type="ECO:0000313" key="1">
    <source>
        <dbReference type="EMBL" id="KAI3712685.1"/>
    </source>
</evidence>
<dbReference type="Proteomes" id="UP001056120">
    <property type="component" value="Linkage Group LG24"/>
</dbReference>
<comment type="caution">
    <text evidence="1">The sequence shown here is derived from an EMBL/GenBank/DDBJ whole genome shotgun (WGS) entry which is preliminary data.</text>
</comment>